<dbReference type="NCBIfam" id="TIGR02227">
    <property type="entry name" value="sigpep_I_bact"/>
    <property type="match status" value="1"/>
</dbReference>
<evidence type="ECO:0000256" key="4">
    <source>
        <dbReference type="ARBA" id="ARBA00013208"/>
    </source>
</evidence>
<dbReference type="GO" id="GO:0004252">
    <property type="term" value="F:serine-type endopeptidase activity"/>
    <property type="evidence" value="ECO:0007669"/>
    <property type="project" value="InterPro"/>
</dbReference>
<accession>A0A9D1H771</accession>
<keyword evidence="7" id="KW-1133">Transmembrane helix</keyword>
<dbReference type="PANTHER" id="PTHR43390:SF1">
    <property type="entry name" value="CHLOROPLAST PROCESSING PEPTIDASE"/>
    <property type="match status" value="1"/>
</dbReference>
<feature type="transmembrane region" description="Helical" evidence="7">
    <location>
        <begin position="205"/>
        <end position="227"/>
    </location>
</feature>
<feature type="compositionally biased region" description="Basic and acidic residues" evidence="8">
    <location>
        <begin position="1"/>
        <end position="18"/>
    </location>
</feature>
<keyword evidence="7" id="KW-0472">Membrane</keyword>
<dbReference type="PROSITE" id="PS00761">
    <property type="entry name" value="SPASE_I_3"/>
    <property type="match status" value="1"/>
</dbReference>
<dbReference type="AlphaFoldDB" id="A0A9D1H771"/>
<evidence type="ECO:0000259" key="9">
    <source>
        <dbReference type="Pfam" id="PF10502"/>
    </source>
</evidence>
<dbReference type="SUPFAM" id="SSF51306">
    <property type="entry name" value="LexA/Signal peptidase"/>
    <property type="match status" value="1"/>
</dbReference>
<feature type="compositionally biased region" description="Polar residues" evidence="8">
    <location>
        <begin position="39"/>
        <end position="53"/>
    </location>
</feature>
<comment type="similarity">
    <text evidence="3 7">Belongs to the peptidase S26 family.</text>
</comment>
<evidence type="ECO:0000256" key="1">
    <source>
        <dbReference type="ARBA" id="ARBA00000677"/>
    </source>
</evidence>
<keyword evidence="7" id="KW-0645">Protease</keyword>
<dbReference type="PRINTS" id="PR00727">
    <property type="entry name" value="LEADERPTASE"/>
</dbReference>
<comment type="caution">
    <text evidence="10">The sequence shown here is derived from an EMBL/GenBank/DDBJ whole genome shotgun (WGS) entry which is preliminary data.</text>
</comment>
<dbReference type="InterPro" id="IPR019758">
    <property type="entry name" value="Pept_S26A_signal_pept_1_CS"/>
</dbReference>
<dbReference type="EC" id="3.4.21.89" evidence="4 7"/>
<dbReference type="GO" id="GO:0006465">
    <property type="term" value="P:signal peptide processing"/>
    <property type="evidence" value="ECO:0007669"/>
    <property type="project" value="InterPro"/>
</dbReference>
<sequence>MAPEQKRTSSDEEVDKILAELGISGTPAAKAASAPATVSRPSAPSKPKQQPAASSAKKDDGFKIDLDAFDDIKKETVQPQQTRKSQPSRRPSESAKAPSSARRPEKAKDKSASGKYDLNVPHHASHLKDELEKMAVSSSTQTGQLTKQLRAGRKLEEITASLPAQQRQAKIPHPSERVQKAAAFAAAVAAEQPQKKSVGKIVRGWVIALVLVAAIIFALFYFVIHIITVQGSSMSPTLEQGDRVVISGLLYTPQQGDIIVTSDNNALKKKLIKRIIATEGQTVEIDAQGNVVVDGVVMEENYLAEPTESAGDMSYPVTLGEGEVFVLGDNREHSLDSRQASIGVISESDIEGRVLFRFYPFGSFGG</sequence>
<dbReference type="InterPro" id="IPR019533">
    <property type="entry name" value="Peptidase_S26"/>
</dbReference>
<keyword evidence="5 7" id="KW-0378">Hydrolase</keyword>
<feature type="compositionally biased region" description="Basic and acidic residues" evidence="8">
    <location>
        <begin position="56"/>
        <end position="76"/>
    </location>
</feature>
<feature type="active site" evidence="6">
    <location>
        <position position="273"/>
    </location>
</feature>
<dbReference type="InterPro" id="IPR000223">
    <property type="entry name" value="Pept_S26A_signal_pept_1"/>
</dbReference>
<reference evidence="10" key="2">
    <citation type="journal article" date="2021" name="PeerJ">
        <title>Extensive microbial diversity within the chicken gut microbiome revealed by metagenomics and culture.</title>
        <authorList>
            <person name="Gilroy R."/>
            <person name="Ravi A."/>
            <person name="Getino M."/>
            <person name="Pursley I."/>
            <person name="Horton D.L."/>
            <person name="Alikhan N.F."/>
            <person name="Baker D."/>
            <person name="Gharbi K."/>
            <person name="Hall N."/>
            <person name="Watson M."/>
            <person name="Adriaenssens E.M."/>
            <person name="Foster-Nyarko E."/>
            <person name="Jarju S."/>
            <person name="Secka A."/>
            <person name="Antonio M."/>
            <person name="Oren A."/>
            <person name="Chaudhuri R.R."/>
            <person name="La Ragione R."/>
            <person name="Hildebrand F."/>
            <person name="Pallen M.J."/>
        </authorList>
    </citation>
    <scope>NUCLEOTIDE SEQUENCE</scope>
    <source>
        <strain evidence="10">ChiBcec7-5410</strain>
    </source>
</reference>
<dbReference type="GO" id="GO:0005886">
    <property type="term" value="C:plasma membrane"/>
    <property type="evidence" value="ECO:0007669"/>
    <property type="project" value="UniProtKB-SubCell"/>
</dbReference>
<evidence type="ECO:0000313" key="10">
    <source>
        <dbReference type="EMBL" id="HIT93874.1"/>
    </source>
</evidence>
<evidence type="ECO:0000256" key="6">
    <source>
        <dbReference type="PIRSR" id="PIRSR600223-1"/>
    </source>
</evidence>
<comment type="catalytic activity">
    <reaction evidence="1 7">
        <text>Cleavage of hydrophobic, N-terminal signal or leader sequences from secreted and periplasmic proteins.</text>
        <dbReference type="EC" id="3.4.21.89"/>
    </reaction>
</comment>
<reference evidence="10" key="1">
    <citation type="submission" date="2020-10" db="EMBL/GenBank/DDBJ databases">
        <authorList>
            <person name="Gilroy R."/>
        </authorList>
    </citation>
    <scope>NUCLEOTIDE SEQUENCE</scope>
    <source>
        <strain evidence="10">ChiBcec7-5410</strain>
    </source>
</reference>
<name>A0A9D1H771_9FIRM</name>
<evidence type="ECO:0000256" key="3">
    <source>
        <dbReference type="ARBA" id="ARBA00009370"/>
    </source>
</evidence>
<feature type="active site" evidence="6">
    <location>
        <position position="233"/>
    </location>
</feature>
<evidence type="ECO:0000256" key="8">
    <source>
        <dbReference type="SAM" id="MobiDB-lite"/>
    </source>
</evidence>
<gene>
    <name evidence="10" type="primary">lepB</name>
    <name evidence="10" type="ORF">IAC43_01690</name>
</gene>
<dbReference type="Proteomes" id="UP000824160">
    <property type="component" value="Unassembled WGS sequence"/>
</dbReference>
<proteinExistence type="inferred from homology"/>
<evidence type="ECO:0000256" key="7">
    <source>
        <dbReference type="RuleBase" id="RU362042"/>
    </source>
</evidence>
<dbReference type="Pfam" id="PF10502">
    <property type="entry name" value="Peptidase_S26"/>
    <property type="match status" value="1"/>
</dbReference>
<dbReference type="Gene3D" id="2.10.109.10">
    <property type="entry name" value="Umud Fragment, subunit A"/>
    <property type="match status" value="1"/>
</dbReference>
<feature type="non-terminal residue" evidence="10">
    <location>
        <position position="366"/>
    </location>
</feature>
<dbReference type="PANTHER" id="PTHR43390">
    <property type="entry name" value="SIGNAL PEPTIDASE I"/>
    <property type="match status" value="1"/>
</dbReference>
<evidence type="ECO:0000256" key="2">
    <source>
        <dbReference type="ARBA" id="ARBA00004401"/>
    </source>
</evidence>
<keyword evidence="7" id="KW-0812">Transmembrane</keyword>
<dbReference type="InterPro" id="IPR036286">
    <property type="entry name" value="LexA/Signal_pep-like_sf"/>
</dbReference>
<dbReference type="EMBL" id="DVLW01000044">
    <property type="protein sequence ID" value="HIT93874.1"/>
    <property type="molecule type" value="Genomic_DNA"/>
</dbReference>
<feature type="domain" description="Peptidase S26" evidence="9">
    <location>
        <begin position="203"/>
        <end position="359"/>
    </location>
</feature>
<organism evidence="10 11">
    <name type="scientific">Candidatus Faecivivens stercoripullorum</name>
    <dbReference type="NCBI Taxonomy" id="2840805"/>
    <lineage>
        <taxon>Bacteria</taxon>
        <taxon>Bacillati</taxon>
        <taxon>Bacillota</taxon>
        <taxon>Clostridia</taxon>
        <taxon>Eubacteriales</taxon>
        <taxon>Oscillospiraceae</taxon>
        <taxon>Oscillospiraceae incertae sedis</taxon>
        <taxon>Candidatus Faecivivens</taxon>
    </lineage>
</organism>
<comment type="subcellular location">
    <subcellularLocation>
        <location evidence="2">Cell membrane</location>
        <topology evidence="2">Single-pass type II membrane protein</topology>
    </subcellularLocation>
    <subcellularLocation>
        <location evidence="7">Membrane</location>
        <topology evidence="7">Single-pass type II membrane protein</topology>
    </subcellularLocation>
</comment>
<evidence type="ECO:0000313" key="11">
    <source>
        <dbReference type="Proteomes" id="UP000824160"/>
    </source>
</evidence>
<dbReference type="CDD" id="cd06530">
    <property type="entry name" value="S26_SPase_I"/>
    <property type="match status" value="1"/>
</dbReference>
<feature type="compositionally biased region" description="Polar residues" evidence="8">
    <location>
        <begin position="77"/>
        <end position="89"/>
    </location>
</feature>
<protein>
    <recommendedName>
        <fullName evidence="4 7">Signal peptidase I</fullName>
        <ecNumber evidence="4 7">3.4.21.89</ecNumber>
    </recommendedName>
</protein>
<evidence type="ECO:0000256" key="5">
    <source>
        <dbReference type="ARBA" id="ARBA00022801"/>
    </source>
</evidence>
<feature type="region of interest" description="Disordered" evidence="8">
    <location>
        <begin position="1"/>
        <end position="120"/>
    </location>
</feature>
<feature type="compositionally biased region" description="Basic and acidic residues" evidence="8">
    <location>
        <begin position="102"/>
        <end position="112"/>
    </location>
</feature>
<feature type="compositionally biased region" description="Low complexity" evidence="8">
    <location>
        <begin position="27"/>
        <end position="36"/>
    </location>
</feature>
<dbReference type="GO" id="GO:0009003">
    <property type="term" value="F:signal peptidase activity"/>
    <property type="evidence" value="ECO:0007669"/>
    <property type="project" value="UniProtKB-EC"/>
</dbReference>